<protein>
    <submittedName>
        <fullName evidence="1">Uncharacterized protein</fullName>
    </submittedName>
</protein>
<dbReference type="Proteomes" id="UP000827092">
    <property type="component" value="Unassembled WGS sequence"/>
</dbReference>
<sequence>MLPECLTDFNSSYLHLVEYAFLALSFPFTVHPPIQVSHLIRIAQHELTNQTLEPDAVRMLEHLTKIEKKYNDTKDNDKNFDIRQFIFKPQR</sequence>
<evidence type="ECO:0000313" key="2">
    <source>
        <dbReference type="Proteomes" id="UP000827092"/>
    </source>
</evidence>
<proteinExistence type="predicted"/>
<evidence type="ECO:0000313" key="1">
    <source>
        <dbReference type="EMBL" id="KAG8189492.1"/>
    </source>
</evidence>
<gene>
    <name evidence="1" type="ORF">JTE90_008454</name>
</gene>
<keyword evidence="2" id="KW-1185">Reference proteome</keyword>
<dbReference type="EMBL" id="JAFNEN010000213">
    <property type="protein sequence ID" value="KAG8189492.1"/>
    <property type="molecule type" value="Genomic_DNA"/>
</dbReference>
<reference evidence="1 2" key="1">
    <citation type="journal article" date="2022" name="Nat. Ecol. Evol.">
        <title>A masculinizing supergene underlies an exaggerated male reproductive morph in a spider.</title>
        <authorList>
            <person name="Hendrickx F."/>
            <person name="De Corte Z."/>
            <person name="Sonet G."/>
            <person name="Van Belleghem S.M."/>
            <person name="Kostlbacher S."/>
            <person name="Vangestel C."/>
        </authorList>
    </citation>
    <scope>NUCLEOTIDE SEQUENCE [LARGE SCALE GENOMIC DNA]</scope>
    <source>
        <strain evidence="1">W744_W776</strain>
    </source>
</reference>
<name>A0AAV6UYH8_9ARAC</name>
<dbReference type="AlphaFoldDB" id="A0AAV6UYH8"/>
<accession>A0AAV6UYH8</accession>
<comment type="caution">
    <text evidence="1">The sequence shown here is derived from an EMBL/GenBank/DDBJ whole genome shotgun (WGS) entry which is preliminary data.</text>
</comment>
<organism evidence="1 2">
    <name type="scientific">Oedothorax gibbosus</name>
    <dbReference type="NCBI Taxonomy" id="931172"/>
    <lineage>
        <taxon>Eukaryota</taxon>
        <taxon>Metazoa</taxon>
        <taxon>Ecdysozoa</taxon>
        <taxon>Arthropoda</taxon>
        <taxon>Chelicerata</taxon>
        <taxon>Arachnida</taxon>
        <taxon>Araneae</taxon>
        <taxon>Araneomorphae</taxon>
        <taxon>Entelegynae</taxon>
        <taxon>Araneoidea</taxon>
        <taxon>Linyphiidae</taxon>
        <taxon>Erigoninae</taxon>
        <taxon>Oedothorax</taxon>
    </lineage>
</organism>